<name>A0A3M2UTI0_PSEYM</name>
<feature type="non-terminal residue" evidence="1">
    <location>
        <position position="1"/>
    </location>
</feature>
<dbReference type="EMBL" id="RBNL01004539">
    <property type="protein sequence ID" value="RML30241.1"/>
    <property type="molecule type" value="Genomic_DNA"/>
</dbReference>
<evidence type="ECO:0000313" key="2">
    <source>
        <dbReference type="Proteomes" id="UP000282378"/>
    </source>
</evidence>
<reference evidence="1 2" key="1">
    <citation type="submission" date="2018-08" db="EMBL/GenBank/DDBJ databases">
        <title>Recombination of ecologically and evolutionarily significant loci maintains genetic cohesion in the Pseudomonas syringae species complex.</title>
        <authorList>
            <person name="Dillon M."/>
            <person name="Thakur S."/>
            <person name="Almeida R.N.D."/>
            <person name="Weir B.S."/>
            <person name="Guttman D.S."/>
        </authorList>
    </citation>
    <scope>NUCLEOTIDE SEQUENCE [LARGE SCALE GENOMIC DNA]</scope>
    <source>
        <strain evidence="1 2">88_10</strain>
    </source>
</reference>
<dbReference type="Proteomes" id="UP000282378">
    <property type="component" value="Unassembled WGS sequence"/>
</dbReference>
<organism evidence="1 2">
    <name type="scientific">Pseudomonas syringae pv. maculicola</name>
    <dbReference type="NCBI Taxonomy" id="59511"/>
    <lineage>
        <taxon>Bacteria</taxon>
        <taxon>Pseudomonadati</taxon>
        <taxon>Pseudomonadota</taxon>
        <taxon>Gammaproteobacteria</taxon>
        <taxon>Pseudomonadales</taxon>
        <taxon>Pseudomonadaceae</taxon>
        <taxon>Pseudomonas</taxon>
    </lineage>
</organism>
<sequence length="47" mass="5210">CSVNAVLSYIDREVHLRYGGVKNFSGLIRVVCVAHLLKGDRLENSHA</sequence>
<dbReference type="AlphaFoldDB" id="A0A3M2UTI0"/>
<protein>
    <submittedName>
        <fullName evidence="1">Uncharacterized protein</fullName>
    </submittedName>
</protein>
<proteinExistence type="predicted"/>
<gene>
    <name evidence="1" type="ORF">APX70_07380</name>
</gene>
<accession>A0A3M2UTI0</accession>
<comment type="caution">
    <text evidence="1">The sequence shown here is derived from an EMBL/GenBank/DDBJ whole genome shotgun (WGS) entry which is preliminary data.</text>
</comment>
<evidence type="ECO:0000313" key="1">
    <source>
        <dbReference type="EMBL" id="RML30241.1"/>
    </source>
</evidence>